<dbReference type="Proteomes" id="UP001501257">
    <property type="component" value="Unassembled WGS sequence"/>
</dbReference>
<dbReference type="InterPro" id="IPR047650">
    <property type="entry name" value="Transpos_IS110"/>
</dbReference>
<dbReference type="PANTHER" id="PTHR33055:SF3">
    <property type="entry name" value="PUTATIVE TRANSPOSASE FOR IS117-RELATED"/>
    <property type="match status" value="1"/>
</dbReference>
<evidence type="ECO:0000259" key="1">
    <source>
        <dbReference type="Pfam" id="PF01548"/>
    </source>
</evidence>
<evidence type="ECO:0000313" key="3">
    <source>
        <dbReference type="Proteomes" id="UP001501257"/>
    </source>
</evidence>
<keyword evidence="3" id="KW-1185">Reference proteome</keyword>
<name>A0ABP9TPJ0_9MICC</name>
<protein>
    <recommendedName>
        <fullName evidence="1">Transposase IS110-like N-terminal domain-containing protein</fullName>
    </recommendedName>
</protein>
<dbReference type="PANTHER" id="PTHR33055">
    <property type="entry name" value="TRANSPOSASE FOR INSERTION SEQUENCE ELEMENT IS1111A"/>
    <property type="match status" value="1"/>
</dbReference>
<gene>
    <name evidence="2" type="ORF">GCM10025778_14330</name>
</gene>
<proteinExistence type="predicted"/>
<feature type="domain" description="Transposase IS110-like N-terminal" evidence="1">
    <location>
        <begin position="15"/>
        <end position="166"/>
    </location>
</feature>
<sequence>MTAMSIVSHCHPFVVGVDTHARNHVYVILDAANGVLLDTQSFPTTGAGINRAIAWVARRTNANADTLWVIEGAASYGAILAGTVATHGFPVAEAPRMDAKKNRGVGKSDALDSHRMAMGVLPLAVERLRRPRLNEGIRQGLRILVTARESMTKDRTRSVNALNALVRSNDLDIDACRKLTPVQI</sequence>
<reference evidence="3" key="1">
    <citation type="journal article" date="2019" name="Int. J. Syst. Evol. Microbiol.">
        <title>The Global Catalogue of Microorganisms (GCM) 10K type strain sequencing project: providing services to taxonomists for standard genome sequencing and annotation.</title>
        <authorList>
            <consortium name="The Broad Institute Genomics Platform"/>
            <consortium name="The Broad Institute Genome Sequencing Center for Infectious Disease"/>
            <person name="Wu L."/>
            <person name="Ma J."/>
        </authorList>
    </citation>
    <scope>NUCLEOTIDE SEQUENCE [LARGE SCALE GENOMIC DNA]</scope>
    <source>
        <strain evidence="3">JCM 18952</strain>
    </source>
</reference>
<evidence type="ECO:0000313" key="2">
    <source>
        <dbReference type="EMBL" id="GAA5226900.1"/>
    </source>
</evidence>
<dbReference type="Pfam" id="PF01548">
    <property type="entry name" value="DEDD_Tnp_IS110"/>
    <property type="match status" value="1"/>
</dbReference>
<dbReference type="InterPro" id="IPR002525">
    <property type="entry name" value="Transp_IS110-like_N"/>
</dbReference>
<organism evidence="2 3">
    <name type="scientific">Paeniglutamicibacter antarcticus</name>
    <dbReference type="NCBI Taxonomy" id="494023"/>
    <lineage>
        <taxon>Bacteria</taxon>
        <taxon>Bacillati</taxon>
        <taxon>Actinomycetota</taxon>
        <taxon>Actinomycetes</taxon>
        <taxon>Micrococcales</taxon>
        <taxon>Micrococcaceae</taxon>
        <taxon>Paeniglutamicibacter</taxon>
    </lineage>
</organism>
<accession>A0ABP9TPJ0</accession>
<comment type="caution">
    <text evidence="2">The sequence shown here is derived from an EMBL/GenBank/DDBJ whole genome shotgun (WGS) entry which is preliminary data.</text>
</comment>
<dbReference type="EMBL" id="BAABLK010000024">
    <property type="protein sequence ID" value="GAA5226900.1"/>
    <property type="molecule type" value="Genomic_DNA"/>
</dbReference>